<proteinExistence type="predicted"/>
<feature type="domain" description="DNA-directed DNA polymerase family A palm" evidence="5">
    <location>
        <begin position="343"/>
        <end position="522"/>
    </location>
</feature>
<dbReference type="PANTHER" id="PTHR10133">
    <property type="entry name" value="DNA POLYMERASE I"/>
    <property type="match status" value="1"/>
</dbReference>
<dbReference type="GO" id="GO:0003887">
    <property type="term" value="F:DNA-directed DNA polymerase activity"/>
    <property type="evidence" value="ECO:0007669"/>
    <property type="project" value="UniProtKB-EC"/>
</dbReference>
<dbReference type="EC" id="2.7.7.7" evidence="1"/>
<dbReference type="Gene3D" id="1.10.150.20">
    <property type="entry name" value="5' to 3' exonuclease, C-terminal subdomain"/>
    <property type="match status" value="1"/>
</dbReference>
<reference evidence="6 7" key="1">
    <citation type="submission" date="2020-07" db="EMBL/GenBank/DDBJ databases">
        <title>Sequencing the genomes of 1000 actinobacteria strains.</title>
        <authorList>
            <person name="Klenk H.-P."/>
        </authorList>
    </citation>
    <scope>NUCLEOTIDE SEQUENCE [LARGE SCALE GENOMIC DNA]</scope>
    <source>
        <strain evidence="6 7">DSM 29531</strain>
    </source>
</reference>
<dbReference type="Proteomes" id="UP000571817">
    <property type="component" value="Unassembled WGS sequence"/>
</dbReference>
<evidence type="ECO:0000259" key="5">
    <source>
        <dbReference type="SMART" id="SM00482"/>
    </source>
</evidence>
<evidence type="ECO:0000256" key="3">
    <source>
        <dbReference type="ARBA" id="ARBA00049244"/>
    </source>
</evidence>
<name>A0A853DCQ9_9MICO</name>
<keyword evidence="6" id="KW-0548">Nucleotidyltransferase</keyword>
<keyword evidence="2" id="KW-0235">DNA replication</keyword>
<protein>
    <recommendedName>
        <fullName evidence="1">DNA-directed DNA polymerase</fullName>
        <ecNumber evidence="1">2.7.7.7</ecNumber>
    </recommendedName>
</protein>
<dbReference type="GO" id="GO:0006261">
    <property type="term" value="P:DNA-templated DNA replication"/>
    <property type="evidence" value="ECO:0007669"/>
    <property type="project" value="InterPro"/>
</dbReference>
<dbReference type="InterPro" id="IPR001098">
    <property type="entry name" value="DNA-dir_DNA_pol_A_palm_dom"/>
</dbReference>
<dbReference type="EMBL" id="JACCFW010000001">
    <property type="protein sequence ID" value="NYJ75132.1"/>
    <property type="molecule type" value="Genomic_DNA"/>
</dbReference>
<comment type="catalytic activity">
    <reaction evidence="3">
        <text>DNA(n) + a 2'-deoxyribonucleoside 5'-triphosphate = DNA(n+1) + diphosphate</text>
        <dbReference type="Rhea" id="RHEA:22508"/>
        <dbReference type="Rhea" id="RHEA-COMP:17339"/>
        <dbReference type="Rhea" id="RHEA-COMP:17340"/>
        <dbReference type="ChEBI" id="CHEBI:33019"/>
        <dbReference type="ChEBI" id="CHEBI:61560"/>
        <dbReference type="ChEBI" id="CHEBI:173112"/>
        <dbReference type="EC" id="2.7.7.7"/>
    </reaction>
</comment>
<evidence type="ECO:0000256" key="2">
    <source>
        <dbReference type="ARBA" id="ARBA00022705"/>
    </source>
</evidence>
<feature type="region of interest" description="Disordered" evidence="4">
    <location>
        <begin position="114"/>
        <end position="141"/>
    </location>
</feature>
<organism evidence="6 7">
    <name type="scientific">Allobranchiibius huperziae</name>
    <dbReference type="NCBI Taxonomy" id="1874116"/>
    <lineage>
        <taxon>Bacteria</taxon>
        <taxon>Bacillati</taxon>
        <taxon>Actinomycetota</taxon>
        <taxon>Actinomycetes</taxon>
        <taxon>Micrococcales</taxon>
        <taxon>Dermacoccaceae</taxon>
        <taxon>Allobranchiibius</taxon>
    </lineage>
</organism>
<keyword evidence="6" id="KW-0808">Transferase</keyword>
<dbReference type="InterPro" id="IPR002298">
    <property type="entry name" value="DNA_polymerase_A"/>
</dbReference>
<dbReference type="Pfam" id="PF00476">
    <property type="entry name" value="DNA_pol_A"/>
    <property type="match status" value="1"/>
</dbReference>
<evidence type="ECO:0000313" key="6">
    <source>
        <dbReference type="EMBL" id="NYJ75132.1"/>
    </source>
</evidence>
<evidence type="ECO:0000256" key="4">
    <source>
        <dbReference type="SAM" id="MobiDB-lite"/>
    </source>
</evidence>
<evidence type="ECO:0000313" key="7">
    <source>
        <dbReference type="Proteomes" id="UP000571817"/>
    </source>
</evidence>
<keyword evidence="7" id="KW-1185">Reference proteome</keyword>
<accession>A0A853DCQ9</accession>
<dbReference type="SMART" id="SM00482">
    <property type="entry name" value="POLAc"/>
    <property type="match status" value="1"/>
</dbReference>
<dbReference type="SUPFAM" id="SSF56672">
    <property type="entry name" value="DNA/RNA polymerases"/>
    <property type="match status" value="1"/>
</dbReference>
<comment type="caution">
    <text evidence="6">The sequence shown here is derived from an EMBL/GenBank/DDBJ whole genome shotgun (WGS) entry which is preliminary data.</text>
</comment>
<dbReference type="GO" id="GO:0006302">
    <property type="term" value="P:double-strand break repair"/>
    <property type="evidence" value="ECO:0007669"/>
    <property type="project" value="TreeGrafter"/>
</dbReference>
<dbReference type="Gene3D" id="3.30.70.370">
    <property type="match status" value="1"/>
</dbReference>
<sequence>MRGPLLGLAVDARTGEVAIATTAGSPGTAQIDHQAHLSEPVRAGKLIAARDGDTAHPVRWVWWSDQVPRALLAHGIRPGRGLDLLQTDLLLHGGARAAPEHIWARAMGLDRDGVPARHQGDLFDSPDDPPVGSDGPQPLDEQGYLRPGFLAAEGSTASQWAHLAVRVAEQQTQQLQERPRAVATAYSESGAAMLALELERTGLPVHRPTLERLIEASAGPRPHTPQDEIDARAVRDTAVLALIPPGRAVDLRNPEQVLNMLHGLGIRVDNTRKWELDRYRSTHPVVDALLQWRADERIATTYGWAWLRDHVGRDDRLRGRWHSFDGGAGRMTAEAGLHNLPAALRPAVVAAPGHLFVRADLGQIEPRVLAVVSGDPALIAATAQDDLYRTVADQLRVERPIAKVAVLSAMYGGAAGQAAAALEGLDRAYPTAMAYLRAAQATGESGGSITTYGGRLITVPRSTEQAQARARGRFSRNAVVQGAAAEFFKAWALTARHAIAAYDARIVLCLHDELLVHVPEEHAPATAAAVDSALQDAARRWTEGSPARFVSATGIVRSWADAKP</sequence>
<gene>
    <name evidence="6" type="ORF">HNR15_002095</name>
</gene>
<dbReference type="AlphaFoldDB" id="A0A853DCQ9"/>
<dbReference type="RefSeq" id="WP_179481543.1">
    <property type="nucleotide sequence ID" value="NZ_JACCFW010000001.1"/>
</dbReference>
<evidence type="ECO:0000256" key="1">
    <source>
        <dbReference type="ARBA" id="ARBA00012417"/>
    </source>
</evidence>
<dbReference type="PANTHER" id="PTHR10133:SF27">
    <property type="entry name" value="DNA POLYMERASE NU"/>
    <property type="match status" value="1"/>
</dbReference>
<dbReference type="GO" id="GO:0003677">
    <property type="term" value="F:DNA binding"/>
    <property type="evidence" value="ECO:0007669"/>
    <property type="project" value="InterPro"/>
</dbReference>
<dbReference type="InterPro" id="IPR043502">
    <property type="entry name" value="DNA/RNA_pol_sf"/>
</dbReference>